<dbReference type="RefSeq" id="WP_367920041.1">
    <property type="nucleotide sequence ID" value="NZ_BAABAC010000025.1"/>
</dbReference>
<keyword evidence="1" id="KW-0732">Signal</keyword>
<comment type="caution">
    <text evidence="2">The sequence shown here is derived from an EMBL/GenBank/DDBJ whole genome shotgun (WGS) entry which is preliminary data.</text>
</comment>
<evidence type="ECO:0000256" key="1">
    <source>
        <dbReference type="SAM" id="SignalP"/>
    </source>
</evidence>
<organism evidence="2 3">
    <name type="scientific">Nocardioides ginsengisoli</name>
    <dbReference type="NCBI Taxonomy" id="363868"/>
    <lineage>
        <taxon>Bacteria</taxon>
        <taxon>Bacillati</taxon>
        <taxon>Actinomycetota</taxon>
        <taxon>Actinomycetes</taxon>
        <taxon>Propionibacteriales</taxon>
        <taxon>Nocardioidaceae</taxon>
        <taxon>Nocardioides</taxon>
    </lineage>
</organism>
<gene>
    <name evidence="2" type="ORF">ACFQ3F_02095</name>
</gene>
<protein>
    <submittedName>
        <fullName evidence="2">Uncharacterized protein</fullName>
    </submittedName>
</protein>
<name>A0ABW3VVH6_9ACTN</name>
<dbReference type="EMBL" id="JBHTLX010000004">
    <property type="protein sequence ID" value="MFD1246570.1"/>
    <property type="molecule type" value="Genomic_DNA"/>
</dbReference>
<sequence length="190" mass="20294">MRTRFVLALGTLVAAGLVPAGTATAQPIDKGHFQDAFTSDVYDCNGTLAQDSVEISGNFLFNQRGSSPFPYYRESVSGSVTTTNLATGGTFTNVFNANSRDHTITDNGDGTITITTFASGGGRYYDTNGNFVLKDPGQTRFAIDIDYNGTPGNPDDDVVVPDSFRIVRPSTGHSDFSGRDFCADLVQFTS</sequence>
<accession>A0ABW3VVH6</accession>
<proteinExistence type="predicted"/>
<keyword evidence="3" id="KW-1185">Reference proteome</keyword>
<feature type="signal peptide" evidence="1">
    <location>
        <begin position="1"/>
        <end position="25"/>
    </location>
</feature>
<reference evidence="3" key="1">
    <citation type="journal article" date="2019" name="Int. J. Syst. Evol. Microbiol.">
        <title>The Global Catalogue of Microorganisms (GCM) 10K type strain sequencing project: providing services to taxonomists for standard genome sequencing and annotation.</title>
        <authorList>
            <consortium name="The Broad Institute Genomics Platform"/>
            <consortium name="The Broad Institute Genome Sequencing Center for Infectious Disease"/>
            <person name="Wu L."/>
            <person name="Ma J."/>
        </authorList>
    </citation>
    <scope>NUCLEOTIDE SEQUENCE [LARGE SCALE GENOMIC DNA]</scope>
    <source>
        <strain evidence="3">CCUG 52478</strain>
    </source>
</reference>
<feature type="chain" id="PRO_5045418837" evidence="1">
    <location>
        <begin position="26"/>
        <end position="190"/>
    </location>
</feature>
<dbReference type="Proteomes" id="UP001597229">
    <property type="component" value="Unassembled WGS sequence"/>
</dbReference>
<evidence type="ECO:0000313" key="2">
    <source>
        <dbReference type="EMBL" id="MFD1246570.1"/>
    </source>
</evidence>
<evidence type="ECO:0000313" key="3">
    <source>
        <dbReference type="Proteomes" id="UP001597229"/>
    </source>
</evidence>